<keyword evidence="7 12" id="KW-0460">Magnesium</keyword>
<comment type="cofactor">
    <cofactor evidence="12">
        <name>Mn(2+)</name>
        <dbReference type="ChEBI" id="CHEBI:29035"/>
    </cofactor>
</comment>
<evidence type="ECO:0000256" key="12">
    <source>
        <dbReference type="HAMAP-Rule" id="MF_02030"/>
    </source>
</evidence>
<keyword evidence="4 12" id="KW-0328">Glycosyltransferase</keyword>
<evidence type="ECO:0000256" key="10">
    <source>
        <dbReference type="ARBA" id="ARBA00023136"/>
    </source>
</evidence>
<feature type="transmembrane region" description="Helical" evidence="12">
    <location>
        <begin position="283"/>
        <end position="306"/>
    </location>
</feature>
<keyword evidence="8 12" id="KW-0448">Lipopolysaccharide biosynthesis</keyword>
<keyword evidence="6 12" id="KW-0812">Transmembrane</keyword>
<protein>
    <recommendedName>
        <fullName evidence="12">Undecaprenyl-phosphate alpha-N-acetylglucosaminyl 1-phosphate transferase</fullName>
        <ecNumber evidence="12">2.7.8.33</ecNumber>
    </recommendedName>
    <alternativeName>
        <fullName evidence="12">UDP-GlcNAc:undecaprenyl-phosphate GlcNAc-1-phosphate transferase</fullName>
    </alternativeName>
    <alternativeName>
        <fullName evidence="12">Undecaprenyl-phosphate GlcNAc-1-phosphate transferase</fullName>
    </alternativeName>
</protein>
<comment type="catalytic activity">
    <reaction evidence="12">
        <text>di-trans,octa-cis-undecaprenyl phosphate + UDP-N-acetyl-alpha-D-glucosamine = N-acetyl-alpha-D-glucosaminyl-di-trans,octa-cis-undecaprenyl diphosphate + UMP</text>
        <dbReference type="Rhea" id="RHEA:28090"/>
        <dbReference type="ChEBI" id="CHEBI:57705"/>
        <dbReference type="ChEBI" id="CHEBI:57865"/>
        <dbReference type="ChEBI" id="CHEBI:60392"/>
        <dbReference type="ChEBI" id="CHEBI:62959"/>
        <dbReference type="EC" id="2.7.8.33"/>
    </reaction>
</comment>
<dbReference type="PANTHER" id="PTHR22926:SF3">
    <property type="entry name" value="UNDECAPRENYL-PHOSPHATE ALPHA-N-ACETYLGLUCOSAMINYL 1-PHOSPHATE TRANSFERASE"/>
    <property type="match status" value="1"/>
</dbReference>
<evidence type="ECO:0000256" key="8">
    <source>
        <dbReference type="ARBA" id="ARBA00022985"/>
    </source>
</evidence>
<dbReference type="GO" id="GO:0071555">
    <property type="term" value="P:cell wall organization"/>
    <property type="evidence" value="ECO:0007669"/>
    <property type="project" value="TreeGrafter"/>
</dbReference>
<gene>
    <name evidence="12" type="primary">wecA</name>
    <name evidence="14" type="ORF">FHU10_4066</name>
</gene>
<comment type="subcellular location">
    <subcellularLocation>
        <location evidence="12">Cell inner membrane</location>
        <topology evidence="12">Multi-pass membrane protein</topology>
    </subcellularLocation>
    <subcellularLocation>
        <location evidence="1">Cell membrane</location>
        <topology evidence="1">Multi-pass membrane protein</topology>
    </subcellularLocation>
</comment>
<dbReference type="GO" id="GO:0000287">
    <property type="term" value="F:magnesium ion binding"/>
    <property type="evidence" value="ECO:0007669"/>
    <property type="project" value="InterPro"/>
</dbReference>
<evidence type="ECO:0000313" key="14">
    <source>
        <dbReference type="EMBL" id="TVZ71438.1"/>
    </source>
</evidence>
<dbReference type="GO" id="GO:0044038">
    <property type="term" value="P:cell wall macromolecule biosynthetic process"/>
    <property type="evidence" value="ECO:0007669"/>
    <property type="project" value="TreeGrafter"/>
</dbReference>
<dbReference type="AlphaFoldDB" id="A0A542BR33"/>
<accession>A0A542BR33</accession>
<feature type="binding site" evidence="13">
    <location>
        <position position="212"/>
    </location>
    <ligand>
        <name>Mg(2+)</name>
        <dbReference type="ChEBI" id="CHEBI:18420"/>
    </ligand>
</feature>
<evidence type="ECO:0000256" key="9">
    <source>
        <dbReference type="ARBA" id="ARBA00022989"/>
    </source>
</evidence>
<dbReference type="GO" id="GO:0009246">
    <property type="term" value="P:enterobacterial common antigen biosynthetic process"/>
    <property type="evidence" value="ECO:0007669"/>
    <property type="project" value="UniProtKB-UniRule"/>
</dbReference>
<evidence type="ECO:0000256" key="5">
    <source>
        <dbReference type="ARBA" id="ARBA00022679"/>
    </source>
</evidence>
<evidence type="ECO:0000256" key="11">
    <source>
        <dbReference type="ARBA" id="ARBA00023211"/>
    </source>
</evidence>
<dbReference type="GO" id="GO:0016757">
    <property type="term" value="F:glycosyltransferase activity"/>
    <property type="evidence" value="ECO:0007669"/>
    <property type="project" value="UniProtKB-KW"/>
</dbReference>
<proteinExistence type="inferred from homology"/>
<organism evidence="14">
    <name type="scientific">Serratia fonticola</name>
    <dbReference type="NCBI Taxonomy" id="47917"/>
    <lineage>
        <taxon>Bacteria</taxon>
        <taxon>Pseudomonadati</taxon>
        <taxon>Pseudomonadota</taxon>
        <taxon>Gammaproteobacteria</taxon>
        <taxon>Enterobacterales</taxon>
        <taxon>Yersiniaceae</taxon>
        <taxon>Serratia</taxon>
    </lineage>
</organism>
<feature type="transmembrane region" description="Helical" evidence="12">
    <location>
        <begin position="180"/>
        <end position="201"/>
    </location>
</feature>
<evidence type="ECO:0000256" key="3">
    <source>
        <dbReference type="ARBA" id="ARBA00022519"/>
    </source>
</evidence>
<name>A0A542BR33_SERFO</name>
<keyword evidence="13" id="KW-0479">Metal-binding</keyword>
<evidence type="ECO:0000256" key="7">
    <source>
        <dbReference type="ARBA" id="ARBA00022842"/>
    </source>
</evidence>
<feature type="transmembrane region" description="Helical" evidence="12">
    <location>
        <begin position="131"/>
        <end position="150"/>
    </location>
</feature>
<dbReference type="OrthoDB" id="9783652at2"/>
<feature type="transmembrane region" description="Helical" evidence="12">
    <location>
        <begin position="70"/>
        <end position="88"/>
    </location>
</feature>
<evidence type="ECO:0000256" key="1">
    <source>
        <dbReference type="ARBA" id="ARBA00004651"/>
    </source>
</evidence>
<comment type="pathway">
    <text evidence="12">Bacterial outer membrane biogenesis; LPS O-antigen biosynthesis.</text>
</comment>
<dbReference type="GO" id="GO:0005886">
    <property type="term" value="C:plasma membrane"/>
    <property type="evidence" value="ECO:0007669"/>
    <property type="project" value="UniProtKB-SubCell"/>
</dbReference>
<dbReference type="EMBL" id="VISQ01000001">
    <property type="protein sequence ID" value="TVZ71438.1"/>
    <property type="molecule type" value="Genomic_DNA"/>
</dbReference>
<feature type="transmembrane region" description="Helical" evidence="12">
    <location>
        <begin position="100"/>
        <end position="119"/>
    </location>
</feature>
<dbReference type="GO" id="GO:0036380">
    <property type="term" value="F:UDP-N-acetylglucosamine-undecaprenyl-phosphate N-acetylglucosaminephosphotransferase activity"/>
    <property type="evidence" value="ECO:0007669"/>
    <property type="project" value="UniProtKB-UniRule"/>
</dbReference>
<feature type="transmembrane region" description="Helical" evidence="12">
    <location>
        <begin position="241"/>
        <end position="262"/>
    </location>
</feature>
<keyword evidence="10 12" id="KW-0472">Membrane</keyword>
<feature type="transmembrane region" description="Helical" evidence="12">
    <location>
        <begin position="312"/>
        <end position="331"/>
    </location>
</feature>
<dbReference type="UniPathway" id="UPA00281"/>
<evidence type="ECO:0000256" key="2">
    <source>
        <dbReference type="ARBA" id="ARBA00022475"/>
    </source>
</evidence>
<dbReference type="InterPro" id="IPR012750">
    <property type="entry name" value="ECA_WecA-rel"/>
</dbReference>
<comment type="pathway">
    <text evidence="12">Bacterial outer membrane biogenesis; enterobacterial common antigen biosynthesis.</text>
</comment>
<dbReference type="PANTHER" id="PTHR22926">
    <property type="entry name" value="PHOSPHO-N-ACETYLMURAMOYL-PENTAPEPTIDE-TRANSFERASE"/>
    <property type="match status" value="1"/>
</dbReference>
<evidence type="ECO:0000256" key="4">
    <source>
        <dbReference type="ARBA" id="ARBA00022676"/>
    </source>
</evidence>
<dbReference type="EC" id="2.7.8.33" evidence="12"/>
<reference evidence="14" key="1">
    <citation type="submission" date="2019-06" db="EMBL/GenBank/DDBJ databases">
        <authorList>
            <person name="Deangelis K."/>
            <person name="Huntemann M."/>
            <person name="Clum A."/>
            <person name="Pillay M."/>
            <person name="Palaniappan K."/>
            <person name="Varghese N."/>
            <person name="Mikhailova N."/>
            <person name="Stamatis D."/>
            <person name="Reddy T."/>
            <person name="Daum C."/>
            <person name="Shapiro N."/>
            <person name="Ivanova N."/>
            <person name="Kyrpides N."/>
            <person name="Woyke T."/>
        </authorList>
    </citation>
    <scope>NUCLEOTIDE SEQUENCE [LARGE SCALE GENOMIC DNA]</scope>
    <source>
        <strain evidence="14">128R</strain>
    </source>
</reference>
<dbReference type="GO" id="GO:0030145">
    <property type="term" value="F:manganese ion binding"/>
    <property type="evidence" value="ECO:0007669"/>
    <property type="project" value="InterPro"/>
</dbReference>
<dbReference type="NCBIfam" id="TIGR02380">
    <property type="entry name" value="ECA_wecA"/>
    <property type="match status" value="1"/>
</dbReference>
<dbReference type="HAMAP" id="MF_02030">
    <property type="entry name" value="WecA_Gammaproteo"/>
    <property type="match status" value="1"/>
</dbReference>
<dbReference type="Pfam" id="PF00953">
    <property type="entry name" value="Glycos_transf_4"/>
    <property type="match status" value="1"/>
</dbReference>
<feature type="transmembrane region" description="Helical" evidence="12">
    <location>
        <begin position="157"/>
        <end position="174"/>
    </location>
</feature>
<comment type="function">
    <text evidence="12">Catalyzes the transfer of the GlcNAc-1-phosphate moiety from UDP-GlcNAc onto the carrier lipid undecaprenyl phosphate (C55-P), yielding GlcNAc-pyrophosphoryl-undecaprenyl (GlcNAc-PP-C55).</text>
</comment>
<reference evidence="14" key="2">
    <citation type="submission" date="2019-08" db="EMBL/GenBank/DDBJ databases">
        <title>Investigation of anaerobic lignin degradation for improved lignocellulosic biofuels.</title>
        <authorList>
            <person name="Deangelis K.PhD."/>
        </authorList>
    </citation>
    <scope>NUCLEOTIDE SEQUENCE [LARGE SCALE GENOMIC DNA]</scope>
    <source>
        <strain evidence="14">128R</strain>
    </source>
</reference>
<evidence type="ECO:0000256" key="6">
    <source>
        <dbReference type="ARBA" id="ARBA00022692"/>
    </source>
</evidence>
<keyword evidence="2 12" id="KW-1003">Cell membrane</keyword>
<sequence length="349" mass="37617">MLYQLSVILILALLLLAVMRRVALAIGLVDKPNARKQHSGSIPLAGGIALYLTVALFTLWQPAWLPHSEAYLLCISVLVAMGAVDDAFDLPVIPRICVQGAIALVMMLAAGLRLHTLGYLGGNEEWQLGGLSLWVTPLAVWGAINAFNMIDGIDGQLAVLSSIAFAGLALLFTQGQKTGLTLGCLGMIAALTAFLLFNLGLLGATSKIFMGDAGSMMIGLTVLWLSLVATQESRAVARPITVLWLIAVPLMDMVRVSLCRLLRRQSPFSAGRDHLHHILMRRGLSSLQALGMSSLLAMLMAAVGVISEVLLLPESLMLLAFLLCFSAYFALMREPRQNLAYTEQHSVDR</sequence>
<keyword evidence="3 12" id="KW-0997">Cell inner membrane</keyword>
<comment type="cofactor">
    <cofactor evidence="12 13">
        <name>Mg(2+)</name>
        <dbReference type="ChEBI" id="CHEBI:18420"/>
    </cofactor>
</comment>
<dbReference type="GO" id="GO:0009243">
    <property type="term" value="P:O antigen biosynthetic process"/>
    <property type="evidence" value="ECO:0007669"/>
    <property type="project" value="UniProtKB-UniRule"/>
</dbReference>
<feature type="transmembrane region" description="Helical" evidence="12">
    <location>
        <begin position="6"/>
        <end position="29"/>
    </location>
</feature>
<keyword evidence="9 12" id="KW-1133">Transmembrane helix</keyword>
<dbReference type="InterPro" id="IPR000715">
    <property type="entry name" value="Glycosyl_transferase_4"/>
</dbReference>
<keyword evidence="5 12" id="KW-0808">Transferase</keyword>
<dbReference type="CDD" id="cd06853">
    <property type="entry name" value="GT_WecA_like"/>
    <property type="match status" value="1"/>
</dbReference>
<comment type="similarity">
    <text evidence="12">Belongs to the glycosyltransferase 4 family. WecA subfamily.</text>
</comment>
<keyword evidence="11 12" id="KW-0464">Manganese</keyword>
<feature type="binding site" evidence="13">
    <location>
        <position position="148"/>
    </location>
    <ligand>
        <name>Mg(2+)</name>
        <dbReference type="ChEBI" id="CHEBI:18420"/>
    </ligand>
</feature>
<comment type="caution">
    <text evidence="14">The sequence shown here is derived from an EMBL/GenBank/DDBJ whole genome shotgun (WGS) entry which is preliminary data.</text>
</comment>
<dbReference type="UniPathway" id="UPA00566"/>
<feature type="transmembrane region" description="Helical" evidence="12">
    <location>
        <begin position="208"/>
        <end position="229"/>
    </location>
</feature>
<evidence type="ECO:0000256" key="13">
    <source>
        <dbReference type="PIRSR" id="PIRSR600715-1"/>
    </source>
</evidence>
<dbReference type="GO" id="GO:0009276">
    <property type="term" value="C:Gram-negative-bacterium-type cell wall"/>
    <property type="evidence" value="ECO:0007669"/>
    <property type="project" value="InterPro"/>
</dbReference>
<feature type="transmembrane region" description="Helical" evidence="12">
    <location>
        <begin position="41"/>
        <end position="64"/>
    </location>
</feature>